<dbReference type="EMBL" id="WHOA01000264">
    <property type="protein sequence ID" value="NOU77266.1"/>
    <property type="molecule type" value="Genomic_DNA"/>
</dbReference>
<dbReference type="PANTHER" id="PTHR41302:SF2">
    <property type="entry name" value="PRESPORE SPECIFIC TRANSCRIPTIONAL ACTIVATOR RSFA"/>
    <property type="match status" value="1"/>
</dbReference>
<dbReference type="PANTHER" id="PTHR41302">
    <property type="entry name" value="PRESPORE-SPECIFIC TRANSCRIPTIONAL REGULATOR RSFA-RELATED"/>
    <property type="match status" value="1"/>
</dbReference>
<proteinExistence type="predicted"/>
<reference evidence="1 2" key="1">
    <citation type="submission" date="2019-10" db="EMBL/GenBank/DDBJ databases">
        <title>Description of Paenibacillus terrestris sp. nov.</title>
        <authorList>
            <person name="Carlier A."/>
            <person name="Qi S."/>
        </authorList>
    </citation>
    <scope>NUCLEOTIDE SEQUENCE [LARGE SCALE GENOMIC DNA]</scope>
    <source>
        <strain evidence="1 2">LMG 31458</strain>
    </source>
</reference>
<accession>A0ABX1YB20</accession>
<sequence length="175" mass="20211">MKDKKREDAWNDNYDAILAETVINHIKTGSTQLLAFEESGKKINRTAAACGFRWNKEIRKKYENEILVAKACRSKQKAQKREVFVTVSSTATSDNPWQQYDDPFRQIIKIAKDQAHIFEQLLQENTKLKNEIIELKSKKKNSDTAKTNDQFGADDIQTFLNIMNRARNLTSNLNV</sequence>
<evidence type="ECO:0000313" key="2">
    <source>
        <dbReference type="Proteomes" id="UP000616779"/>
    </source>
</evidence>
<gene>
    <name evidence="1" type="ORF">GC098_38890</name>
</gene>
<comment type="caution">
    <text evidence="1">The sequence shown here is derived from an EMBL/GenBank/DDBJ whole genome shotgun (WGS) entry which is preliminary data.</text>
</comment>
<name>A0ABX1YB20_9BACL</name>
<protein>
    <submittedName>
        <fullName evidence="1">RsfA family transcriptional regulator</fullName>
    </submittedName>
</protein>
<dbReference type="InterPro" id="IPR014243">
    <property type="entry name" value="RsfA-like"/>
</dbReference>
<dbReference type="NCBIfam" id="TIGR02894">
    <property type="entry name" value="DNA_bind_RsfA"/>
    <property type="match status" value="1"/>
</dbReference>
<evidence type="ECO:0000313" key="1">
    <source>
        <dbReference type="EMBL" id="NOU77266.1"/>
    </source>
</evidence>
<organism evidence="1 2">
    <name type="scientific">Paenibacillus phytorum</name>
    <dbReference type="NCBI Taxonomy" id="2654977"/>
    <lineage>
        <taxon>Bacteria</taxon>
        <taxon>Bacillati</taxon>
        <taxon>Bacillota</taxon>
        <taxon>Bacilli</taxon>
        <taxon>Bacillales</taxon>
        <taxon>Paenibacillaceae</taxon>
        <taxon>Paenibacillus</taxon>
    </lineage>
</organism>
<dbReference type="Proteomes" id="UP000616779">
    <property type="component" value="Unassembled WGS sequence"/>
</dbReference>
<keyword evidence="2" id="KW-1185">Reference proteome</keyword>